<name>A0A410FUI0_BIPS1</name>
<organism evidence="1 2">
    <name type="scientific">Bipolaricaulis sibiricus</name>
    <dbReference type="NCBI Taxonomy" id="2501609"/>
    <lineage>
        <taxon>Bacteria</taxon>
        <taxon>Candidatus Bipolaricaulota</taxon>
        <taxon>Candidatus Bipolaricaulia</taxon>
        <taxon>Candidatus Bipolaricaulales</taxon>
        <taxon>Candidatus Bipolaricaulaceae</taxon>
        <taxon>Candidatus Bipolaricaulis</taxon>
    </lineage>
</organism>
<evidence type="ECO:0000313" key="2">
    <source>
        <dbReference type="Proteomes" id="UP000287233"/>
    </source>
</evidence>
<dbReference type="Proteomes" id="UP000287233">
    <property type="component" value="Chromosome"/>
</dbReference>
<dbReference type="KEGG" id="bih:BIP78_0983"/>
<dbReference type="AlphaFoldDB" id="A0A410FUI0"/>
<dbReference type="EMBL" id="CP034928">
    <property type="protein sequence ID" value="QAA76749.1"/>
    <property type="molecule type" value="Genomic_DNA"/>
</dbReference>
<reference evidence="2" key="1">
    <citation type="submission" date="2018-12" db="EMBL/GenBank/DDBJ databases">
        <title>Complete genome sequence of an uncultured bacterium of the candidate phylum Bipolaricaulota.</title>
        <authorList>
            <person name="Kadnikov V.V."/>
            <person name="Mardanov A.V."/>
            <person name="Beletsky A.V."/>
            <person name="Frank Y.A."/>
            <person name="Karnachuk O.V."/>
            <person name="Ravin N.V."/>
        </authorList>
    </citation>
    <scope>NUCLEOTIDE SEQUENCE [LARGE SCALE GENOMIC DNA]</scope>
</reference>
<gene>
    <name evidence="1" type="ORF">BIP78_0983</name>
</gene>
<accession>A0A410FUI0</accession>
<protein>
    <submittedName>
        <fullName evidence="1">Uncharacterized protein</fullName>
    </submittedName>
</protein>
<evidence type="ECO:0000313" key="1">
    <source>
        <dbReference type="EMBL" id="QAA76749.1"/>
    </source>
</evidence>
<proteinExistence type="predicted"/>
<sequence length="52" mass="5554">MLATSIASFGNLLPDCGAATTTEGRAVAGRAVCCHRYNGAFTYEEEENRDGR</sequence>